<feature type="signal peptide" evidence="1">
    <location>
        <begin position="1"/>
        <end position="24"/>
    </location>
</feature>
<accession>A0A448JAB9</accession>
<protein>
    <submittedName>
        <fullName evidence="2">Arylsulfate sulfotransferase</fullName>
    </submittedName>
</protein>
<organism evidence="2 3">
    <name type="scientific">Campylobacter jejuni subsp. doylei</name>
    <dbReference type="NCBI Taxonomy" id="32021"/>
    <lineage>
        <taxon>Bacteria</taxon>
        <taxon>Pseudomonadati</taxon>
        <taxon>Campylobacterota</taxon>
        <taxon>Epsilonproteobacteria</taxon>
        <taxon>Campylobacterales</taxon>
        <taxon>Campylobacteraceae</taxon>
        <taxon>Campylobacter</taxon>
    </lineage>
</organism>
<reference evidence="2 3" key="1">
    <citation type="submission" date="2018-12" db="EMBL/GenBank/DDBJ databases">
        <authorList>
            <consortium name="Pathogen Informatics"/>
        </authorList>
    </citation>
    <scope>NUCLEOTIDE SEQUENCE [LARGE SCALE GENOMIC DNA]</scope>
    <source>
        <strain evidence="2 3">NCTC11951</strain>
    </source>
</reference>
<feature type="chain" id="PRO_5019214428" evidence="1">
    <location>
        <begin position="25"/>
        <end position="40"/>
    </location>
</feature>
<dbReference type="EMBL" id="LR134359">
    <property type="protein sequence ID" value="VEG61674.1"/>
    <property type="molecule type" value="Genomic_DNA"/>
</dbReference>
<keyword evidence="1" id="KW-0732">Signal</keyword>
<keyword evidence="2" id="KW-0808">Transferase</keyword>
<name>A0A448JAB9_CAMJU</name>
<sequence length="40" mass="4146">MRLSKTLCMAILAGSTLLAPNALMAMGGPSGVKIDWQIQG</sequence>
<gene>
    <name evidence="2" type="primary">astA_1</name>
    <name evidence="2" type="ORF">NCTC11951_00918</name>
</gene>
<dbReference type="Proteomes" id="UP000275504">
    <property type="component" value="Chromosome"/>
</dbReference>
<evidence type="ECO:0000313" key="3">
    <source>
        <dbReference type="Proteomes" id="UP000275504"/>
    </source>
</evidence>
<dbReference type="GO" id="GO:0016740">
    <property type="term" value="F:transferase activity"/>
    <property type="evidence" value="ECO:0007669"/>
    <property type="project" value="UniProtKB-KW"/>
</dbReference>
<proteinExistence type="predicted"/>
<dbReference type="AlphaFoldDB" id="A0A448JAB9"/>
<evidence type="ECO:0000256" key="1">
    <source>
        <dbReference type="SAM" id="SignalP"/>
    </source>
</evidence>
<evidence type="ECO:0000313" key="2">
    <source>
        <dbReference type="EMBL" id="VEG61674.1"/>
    </source>
</evidence>